<evidence type="ECO:0000256" key="1">
    <source>
        <dbReference type="ARBA" id="ARBA00004651"/>
    </source>
</evidence>
<keyword evidence="4 7" id="KW-1133">Transmembrane helix</keyword>
<accession>A0A1G6XLE5</accession>
<evidence type="ECO:0000313" key="9">
    <source>
        <dbReference type="EMBL" id="SDD78255.1"/>
    </source>
</evidence>
<dbReference type="InterPro" id="IPR050790">
    <property type="entry name" value="ExbB/TolQ_transport"/>
</dbReference>
<dbReference type="InterPro" id="IPR002898">
    <property type="entry name" value="MotA_ExbB_proton_chnl"/>
</dbReference>
<dbReference type="GO" id="GO:0017038">
    <property type="term" value="P:protein import"/>
    <property type="evidence" value="ECO:0007669"/>
    <property type="project" value="TreeGrafter"/>
</dbReference>
<keyword evidence="3 7" id="KW-0812">Transmembrane</keyword>
<keyword evidence="2" id="KW-1003">Cell membrane</keyword>
<evidence type="ECO:0000256" key="4">
    <source>
        <dbReference type="ARBA" id="ARBA00022989"/>
    </source>
</evidence>
<organism evidence="9 10">
    <name type="scientific">Desulfuromonas thiophila</name>
    <dbReference type="NCBI Taxonomy" id="57664"/>
    <lineage>
        <taxon>Bacteria</taxon>
        <taxon>Pseudomonadati</taxon>
        <taxon>Thermodesulfobacteriota</taxon>
        <taxon>Desulfuromonadia</taxon>
        <taxon>Desulfuromonadales</taxon>
        <taxon>Desulfuromonadaceae</taxon>
        <taxon>Desulfuromonas</taxon>
    </lineage>
</organism>
<name>A0A1G6XLE5_9BACT</name>
<dbReference type="GO" id="GO:0005886">
    <property type="term" value="C:plasma membrane"/>
    <property type="evidence" value="ECO:0007669"/>
    <property type="project" value="UniProtKB-SubCell"/>
</dbReference>
<dbReference type="AlphaFoldDB" id="A0A1G6XLE5"/>
<evidence type="ECO:0000259" key="8">
    <source>
        <dbReference type="Pfam" id="PF01618"/>
    </source>
</evidence>
<evidence type="ECO:0000313" key="10">
    <source>
        <dbReference type="Proteomes" id="UP000243205"/>
    </source>
</evidence>
<dbReference type="PANTHER" id="PTHR30625:SF11">
    <property type="entry name" value="MOTA_TOLQ_EXBB PROTON CHANNEL DOMAIN-CONTAINING PROTEIN"/>
    <property type="match status" value="1"/>
</dbReference>
<evidence type="ECO:0000256" key="3">
    <source>
        <dbReference type="ARBA" id="ARBA00022692"/>
    </source>
</evidence>
<dbReference type="PANTHER" id="PTHR30625">
    <property type="entry name" value="PROTEIN TOLQ"/>
    <property type="match status" value="1"/>
</dbReference>
<dbReference type="RefSeq" id="WP_245691284.1">
    <property type="nucleotide sequence ID" value="NZ_CALFZY010000006.1"/>
</dbReference>
<protein>
    <submittedName>
        <fullName evidence="9">Outer membrane transport energization protein ExbB</fullName>
    </submittedName>
</protein>
<comment type="subcellular location">
    <subcellularLocation>
        <location evidence="1">Cell membrane</location>
        <topology evidence="1">Multi-pass membrane protein</topology>
    </subcellularLocation>
    <subcellularLocation>
        <location evidence="6">Membrane</location>
        <topology evidence="6">Multi-pass membrane protein</topology>
    </subcellularLocation>
</comment>
<gene>
    <name evidence="9" type="ORF">SAMN05661003_101294</name>
</gene>
<comment type="similarity">
    <text evidence="6">Belongs to the exbB/tolQ family.</text>
</comment>
<dbReference type="Proteomes" id="UP000243205">
    <property type="component" value="Unassembled WGS sequence"/>
</dbReference>
<dbReference type="Pfam" id="PF01618">
    <property type="entry name" value="MotA_ExbB"/>
    <property type="match status" value="1"/>
</dbReference>
<keyword evidence="6" id="KW-0813">Transport</keyword>
<evidence type="ECO:0000256" key="5">
    <source>
        <dbReference type="ARBA" id="ARBA00023136"/>
    </source>
</evidence>
<evidence type="ECO:0000256" key="6">
    <source>
        <dbReference type="RuleBase" id="RU004057"/>
    </source>
</evidence>
<sequence length="203" mass="21709">MTDLFPAVFDYLDRGGLIMVPLVLLSLVLGWLVSQRLLVLRPLFAAGLSRAEAAAWLGRPDAPAGVGLAAWLLREFAVRRSGDGALDQLVLEETRRVLHQRLTAGLGLIGALAASAPLLGLLGTVLGMIGVFDGIALVGSGNPRPLAQGISEALITTQTGLIIAIFGLYMRNFLHRRVQSLQQQLGSLVLFLQRQLRGAGEVR</sequence>
<feature type="transmembrane region" description="Helical" evidence="7">
    <location>
        <begin position="105"/>
        <end position="129"/>
    </location>
</feature>
<keyword evidence="10" id="KW-1185">Reference proteome</keyword>
<feature type="transmembrane region" description="Helical" evidence="7">
    <location>
        <begin position="15"/>
        <end position="33"/>
    </location>
</feature>
<feature type="domain" description="MotA/TolQ/ExbB proton channel" evidence="8">
    <location>
        <begin position="84"/>
        <end position="185"/>
    </location>
</feature>
<keyword evidence="5 7" id="KW-0472">Membrane</keyword>
<dbReference type="EMBL" id="FNAQ01000001">
    <property type="protein sequence ID" value="SDD78255.1"/>
    <property type="molecule type" value="Genomic_DNA"/>
</dbReference>
<evidence type="ECO:0000256" key="2">
    <source>
        <dbReference type="ARBA" id="ARBA00022475"/>
    </source>
</evidence>
<proteinExistence type="inferred from homology"/>
<evidence type="ECO:0000256" key="7">
    <source>
        <dbReference type="SAM" id="Phobius"/>
    </source>
</evidence>
<reference evidence="10" key="1">
    <citation type="submission" date="2016-10" db="EMBL/GenBank/DDBJ databases">
        <authorList>
            <person name="Varghese N."/>
            <person name="Submissions S."/>
        </authorList>
    </citation>
    <scope>NUCLEOTIDE SEQUENCE [LARGE SCALE GENOMIC DNA]</scope>
    <source>
        <strain evidence="10">DSM 8987</strain>
    </source>
</reference>
<keyword evidence="6" id="KW-0653">Protein transport</keyword>
<dbReference type="STRING" id="57664.SAMN05661003_101294"/>
<feature type="transmembrane region" description="Helical" evidence="7">
    <location>
        <begin position="149"/>
        <end position="170"/>
    </location>
</feature>